<proteinExistence type="predicted"/>
<reference evidence="1" key="1">
    <citation type="journal article" date="2021" name="Proc. Natl. Acad. Sci. U.S.A.">
        <title>A Catalog of Tens of Thousands of Viruses from Human Metagenomes Reveals Hidden Associations with Chronic Diseases.</title>
        <authorList>
            <person name="Tisza M.J."/>
            <person name="Buck C.B."/>
        </authorList>
    </citation>
    <scope>NUCLEOTIDE SEQUENCE</scope>
    <source>
        <strain evidence="1">CtsUY14</strain>
    </source>
</reference>
<protein>
    <submittedName>
        <fullName evidence="1">Uncharacterized protein</fullName>
    </submittedName>
</protein>
<dbReference type="EMBL" id="BK015346">
    <property type="protein sequence ID" value="DAE02449.1"/>
    <property type="molecule type" value="Genomic_DNA"/>
</dbReference>
<accession>A0A8S5P7N5</accession>
<name>A0A8S5P7N5_9CAUD</name>
<evidence type="ECO:0000313" key="1">
    <source>
        <dbReference type="EMBL" id="DAE02449.1"/>
    </source>
</evidence>
<sequence>MFNLLLGALCWNAFKATPESASKRRRYRLATNFARR</sequence>
<organism evidence="1">
    <name type="scientific">Siphoviridae sp. ctsUY14</name>
    <dbReference type="NCBI Taxonomy" id="2825693"/>
    <lineage>
        <taxon>Viruses</taxon>
        <taxon>Duplodnaviria</taxon>
        <taxon>Heunggongvirae</taxon>
        <taxon>Uroviricota</taxon>
        <taxon>Caudoviricetes</taxon>
    </lineage>
</organism>